<feature type="compositionally biased region" description="Basic and acidic residues" evidence="10">
    <location>
        <begin position="306"/>
        <end position="324"/>
    </location>
</feature>
<dbReference type="GO" id="GO:0003924">
    <property type="term" value="F:GTPase activity"/>
    <property type="evidence" value="ECO:0007669"/>
    <property type="project" value="InterPro"/>
</dbReference>
<evidence type="ECO:0000256" key="9">
    <source>
        <dbReference type="PROSITE-ProRule" id="PRU01052"/>
    </source>
</evidence>
<sequence length="362" mass="37501">MVAAGGLEAPGEAGNDDECGSEPDFVLMHSVDAGSAAASAANSSADSGFFTMCVDLQALEVPRGASQDYLVVAITGCQGSGKSSLLNELFGSTFPVQEGKPRRTTMGCWVDLAEQHPSPPVLLLDMEGMEAVIINLWAHDVERGGEAGTSLFKVVYREAALAAAAAPPYLRPRRVLVALRDVEDSAQLVALVKTLKRAKADIDAELDTAAGAPRPASATAESDAAPMSGGSAEGGAAGAEEPLGGQKRGGIRAGSAGLQVEYLGMPHGRHRRAAFRAAAAELRGMLLSPVHPRYLWREKHKCNAREPLREAESAAGEGRAEGREQSPSAAALGEESRGELEGGEGGALGGGSSRWCRCSGRD</sequence>
<dbReference type="SUPFAM" id="SSF52540">
    <property type="entry name" value="P-loop containing nucleoside triphosphate hydrolases"/>
    <property type="match status" value="1"/>
</dbReference>
<keyword evidence="2" id="KW-0547">Nucleotide-binding</keyword>
<evidence type="ECO:0000256" key="3">
    <source>
        <dbReference type="ARBA" id="ARBA00022801"/>
    </source>
</evidence>
<evidence type="ECO:0000256" key="7">
    <source>
        <dbReference type="ARBA" id="ARBA00023136"/>
    </source>
</evidence>
<organism evidence="12 13">
    <name type="scientific">Tribonema minus</name>
    <dbReference type="NCBI Taxonomy" id="303371"/>
    <lineage>
        <taxon>Eukaryota</taxon>
        <taxon>Sar</taxon>
        <taxon>Stramenopiles</taxon>
        <taxon>Ochrophyta</taxon>
        <taxon>PX clade</taxon>
        <taxon>Xanthophyceae</taxon>
        <taxon>Tribonematales</taxon>
        <taxon>Tribonemataceae</taxon>
        <taxon>Tribonema</taxon>
    </lineage>
</organism>
<dbReference type="InterPro" id="IPR008803">
    <property type="entry name" value="RHD3/Sey1"/>
</dbReference>
<feature type="region of interest" description="Disordered" evidence="10">
    <location>
        <begin position="1"/>
        <end position="21"/>
    </location>
</feature>
<dbReference type="EMBL" id="JAFCMP010000390">
    <property type="protein sequence ID" value="KAG5180464.1"/>
    <property type="molecule type" value="Genomic_DNA"/>
</dbReference>
<keyword evidence="6" id="KW-0342">GTP-binding</keyword>
<comment type="similarity">
    <text evidence="9">Belongs to the TRAFAC class dynamin-like GTPase superfamily. GB1/RHD3 GTPase family.</text>
</comment>
<proteinExistence type="inferred from homology"/>
<dbReference type="Gene3D" id="3.40.50.300">
    <property type="entry name" value="P-loop containing nucleotide triphosphate hydrolases"/>
    <property type="match status" value="1"/>
</dbReference>
<evidence type="ECO:0000256" key="10">
    <source>
        <dbReference type="SAM" id="MobiDB-lite"/>
    </source>
</evidence>
<keyword evidence="1" id="KW-0812">Transmembrane</keyword>
<gene>
    <name evidence="12" type="ORF">JKP88DRAFT_349556</name>
</gene>
<dbReference type="Proteomes" id="UP000664859">
    <property type="component" value="Unassembled WGS sequence"/>
</dbReference>
<dbReference type="InterPro" id="IPR030386">
    <property type="entry name" value="G_GB1_RHD3_dom"/>
</dbReference>
<dbReference type="PANTHER" id="PTHR45923:SF2">
    <property type="entry name" value="PROTEIN SEY1"/>
    <property type="match status" value="1"/>
</dbReference>
<dbReference type="InterPro" id="IPR027417">
    <property type="entry name" value="P-loop_NTPase"/>
</dbReference>
<keyword evidence="4" id="KW-0256">Endoplasmic reticulum</keyword>
<evidence type="ECO:0000259" key="11">
    <source>
        <dbReference type="PROSITE" id="PS51715"/>
    </source>
</evidence>
<keyword evidence="5" id="KW-1133">Transmembrane helix</keyword>
<feature type="compositionally biased region" description="Low complexity" evidence="10">
    <location>
        <begin position="353"/>
        <end position="362"/>
    </location>
</feature>
<evidence type="ECO:0000313" key="12">
    <source>
        <dbReference type="EMBL" id="KAG5180464.1"/>
    </source>
</evidence>
<feature type="compositionally biased region" description="Low complexity" evidence="10">
    <location>
        <begin position="210"/>
        <end position="230"/>
    </location>
</feature>
<keyword evidence="3" id="KW-0378">Hydrolase</keyword>
<evidence type="ECO:0000256" key="5">
    <source>
        <dbReference type="ARBA" id="ARBA00022989"/>
    </source>
</evidence>
<dbReference type="GO" id="GO:0016320">
    <property type="term" value="P:endoplasmic reticulum membrane fusion"/>
    <property type="evidence" value="ECO:0007669"/>
    <property type="project" value="TreeGrafter"/>
</dbReference>
<dbReference type="Pfam" id="PF02263">
    <property type="entry name" value="GBP"/>
    <property type="match status" value="1"/>
</dbReference>
<dbReference type="OrthoDB" id="1597724at2759"/>
<dbReference type="AlphaFoldDB" id="A0A835YSV4"/>
<feature type="region of interest" description="Disordered" evidence="10">
    <location>
        <begin position="306"/>
        <end position="362"/>
    </location>
</feature>
<evidence type="ECO:0000256" key="1">
    <source>
        <dbReference type="ARBA" id="ARBA00022692"/>
    </source>
</evidence>
<name>A0A835YSV4_9STRA</name>
<keyword evidence="13" id="KW-1185">Reference proteome</keyword>
<dbReference type="PANTHER" id="PTHR45923">
    <property type="entry name" value="PROTEIN SEY1"/>
    <property type="match status" value="1"/>
</dbReference>
<protein>
    <recommendedName>
        <fullName evidence="11">GB1/RHD3-type G domain-containing protein</fullName>
    </recommendedName>
</protein>
<feature type="compositionally biased region" description="Gly residues" evidence="10">
    <location>
        <begin position="343"/>
        <end position="352"/>
    </location>
</feature>
<feature type="region of interest" description="Disordered" evidence="10">
    <location>
        <begin position="210"/>
        <end position="251"/>
    </location>
</feature>
<feature type="domain" description="GB1/RHD3-type G" evidence="11">
    <location>
        <begin position="66"/>
        <end position="152"/>
    </location>
</feature>
<keyword evidence="7" id="KW-0472">Membrane</keyword>
<evidence type="ECO:0000256" key="2">
    <source>
        <dbReference type="ARBA" id="ARBA00022741"/>
    </source>
</evidence>
<dbReference type="PROSITE" id="PS51715">
    <property type="entry name" value="G_GB1_RHD3"/>
    <property type="match status" value="1"/>
</dbReference>
<dbReference type="GO" id="GO:0005783">
    <property type="term" value="C:endoplasmic reticulum"/>
    <property type="evidence" value="ECO:0007669"/>
    <property type="project" value="TreeGrafter"/>
</dbReference>
<reference evidence="12" key="1">
    <citation type="submission" date="2021-02" db="EMBL/GenBank/DDBJ databases">
        <title>First Annotated Genome of the Yellow-green Alga Tribonema minus.</title>
        <authorList>
            <person name="Mahan K.M."/>
        </authorList>
    </citation>
    <scope>NUCLEOTIDE SEQUENCE</scope>
    <source>
        <strain evidence="12">UTEX B ZZ1240</strain>
    </source>
</reference>
<comment type="caution">
    <text evidence="12">The sequence shown here is derived from an EMBL/GenBank/DDBJ whole genome shotgun (WGS) entry which is preliminary data.</text>
</comment>
<evidence type="ECO:0000256" key="6">
    <source>
        <dbReference type="ARBA" id="ARBA00023134"/>
    </source>
</evidence>
<evidence type="ECO:0000256" key="4">
    <source>
        <dbReference type="ARBA" id="ARBA00022824"/>
    </source>
</evidence>
<comment type="function">
    <text evidence="8">Probable GTP-binding protein involved in generating and maintaining the structure of the tubular endoplasmic reticulum network.</text>
</comment>
<feature type="compositionally biased region" description="Low complexity" evidence="10">
    <location>
        <begin position="1"/>
        <end position="13"/>
    </location>
</feature>
<accession>A0A835YSV4</accession>
<dbReference type="GO" id="GO:0005525">
    <property type="term" value="F:GTP binding"/>
    <property type="evidence" value="ECO:0007669"/>
    <property type="project" value="UniProtKB-KW"/>
</dbReference>
<dbReference type="InterPro" id="IPR015894">
    <property type="entry name" value="Guanylate-bd_N"/>
</dbReference>
<evidence type="ECO:0000313" key="13">
    <source>
        <dbReference type="Proteomes" id="UP000664859"/>
    </source>
</evidence>
<evidence type="ECO:0000256" key="8">
    <source>
        <dbReference type="ARBA" id="ARBA00029381"/>
    </source>
</evidence>